<evidence type="ECO:0000313" key="3">
    <source>
        <dbReference type="Proteomes" id="UP001234585"/>
    </source>
</evidence>
<dbReference type="AlphaFoldDB" id="A0AA50H5B0"/>
<proteinExistence type="predicted"/>
<gene>
    <name evidence="2" type="ORF">Q9313_06905</name>
</gene>
<evidence type="ECO:0000256" key="1">
    <source>
        <dbReference type="SAM" id="MobiDB-lite"/>
    </source>
</evidence>
<dbReference type="EMBL" id="CP132302">
    <property type="protein sequence ID" value="WLR98744.1"/>
    <property type="molecule type" value="Genomic_DNA"/>
</dbReference>
<protein>
    <submittedName>
        <fullName evidence="2">Uncharacterized protein</fullName>
    </submittedName>
</protein>
<feature type="region of interest" description="Disordered" evidence="1">
    <location>
        <begin position="96"/>
        <end position="160"/>
    </location>
</feature>
<dbReference type="Proteomes" id="UP001234585">
    <property type="component" value="Chromosome"/>
</dbReference>
<keyword evidence="3" id="KW-1185">Reference proteome</keyword>
<name>A0AA50H5B0_9HYPH</name>
<sequence length="194" mass="22360">MKKGEPNSWQGSTQWRMISREAIRKWNAKRASLPKCGARRKRDGASCMQLAGENGRCYYHGLRTGKGAKYHVHILPNGDAPDFEAKLHRKLRQIERDKKAQAKRRAAMNPEQLAAHQRWHETHTPGPAAARANKRQDRQQAKELRQRIENDKPRPVSPELAELQAQVAALEERRAHYLRLAEEQHQPEDNGVFD</sequence>
<evidence type="ECO:0000313" key="2">
    <source>
        <dbReference type="EMBL" id="WLR98744.1"/>
    </source>
</evidence>
<accession>A0AA50H5B0</accession>
<reference evidence="2 3" key="1">
    <citation type="submission" date="2023-08" db="EMBL/GenBank/DDBJ databases">
        <title>Pathogen: clinical or host-associated sample.</title>
        <authorList>
            <person name="Hergert J."/>
            <person name="Casey R."/>
            <person name="Wagner J."/>
            <person name="Young E.L."/>
            <person name="Oakeson K.F."/>
        </authorList>
    </citation>
    <scope>NUCLEOTIDE SEQUENCE [LARGE SCALE GENOMIC DNA]</scope>
    <source>
        <strain evidence="2 3">1760953</strain>
    </source>
</reference>
<dbReference type="RefSeq" id="WP_306038369.1">
    <property type="nucleotide sequence ID" value="NZ_CP132302.1"/>
</dbReference>
<organism evidence="2 3">
    <name type="scientific">Shinella sumterensis</name>
    <dbReference type="NCBI Taxonomy" id="1967501"/>
    <lineage>
        <taxon>Bacteria</taxon>
        <taxon>Pseudomonadati</taxon>
        <taxon>Pseudomonadota</taxon>
        <taxon>Alphaproteobacteria</taxon>
        <taxon>Hyphomicrobiales</taxon>
        <taxon>Rhizobiaceae</taxon>
        <taxon>Shinella</taxon>
    </lineage>
</organism>
<feature type="compositionally biased region" description="Basic and acidic residues" evidence="1">
    <location>
        <begin position="134"/>
        <end position="154"/>
    </location>
</feature>